<dbReference type="InterPro" id="IPR016035">
    <property type="entry name" value="Acyl_Trfase/lysoPLipase"/>
</dbReference>
<dbReference type="RefSeq" id="WP_348386912.1">
    <property type="nucleotide sequence ID" value="NZ_CP134146.1"/>
</dbReference>
<dbReference type="Gene3D" id="3.40.366.10">
    <property type="entry name" value="Malonyl-Coenzyme A Acyl Carrier Protein, domain 2"/>
    <property type="match status" value="1"/>
</dbReference>
<evidence type="ECO:0000256" key="3">
    <source>
        <dbReference type="ARBA" id="ARBA00023315"/>
    </source>
</evidence>
<evidence type="ECO:0000256" key="2">
    <source>
        <dbReference type="ARBA" id="ARBA00022679"/>
    </source>
</evidence>
<gene>
    <name evidence="5" type="ORF">RI845_14650</name>
</gene>
<dbReference type="InterPro" id="IPR001227">
    <property type="entry name" value="Ac_transferase_dom_sf"/>
</dbReference>
<dbReference type="PANTHER" id="PTHR42681:SF1">
    <property type="entry name" value="MALONYL-COA-ACYL CARRIER PROTEIN TRANSACYLASE, MITOCHONDRIAL"/>
    <property type="match status" value="1"/>
</dbReference>
<protein>
    <recommendedName>
        <fullName evidence="1">[acyl-carrier-protein] S-malonyltransferase</fullName>
        <ecNumber evidence="1">2.3.1.39</ecNumber>
    </recommendedName>
</protein>
<accession>A0ABY9THK6</accession>
<evidence type="ECO:0000256" key="1">
    <source>
        <dbReference type="ARBA" id="ARBA00013258"/>
    </source>
</evidence>
<evidence type="ECO:0000313" key="6">
    <source>
        <dbReference type="Proteomes" id="UP001248581"/>
    </source>
</evidence>
<dbReference type="EMBL" id="CP134146">
    <property type="protein sequence ID" value="WNC67753.1"/>
    <property type="molecule type" value="Genomic_DNA"/>
</dbReference>
<keyword evidence="3" id="KW-0012">Acyltransferase</keyword>
<dbReference type="InterPro" id="IPR050858">
    <property type="entry name" value="Mal-CoA-ACP_Trans/PKS_FabD"/>
</dbReference>
<name>A0ABY9THK6_9GAMM</name>
<reference evidence="6" key="1">
    <citation type="submission" date="2023-09" db="EMBL/GenBank/DDBJ databases">
        <authorList>
            <person name="Li S."/>
            <person name="Li X."/>
            <person name="Zhang C."/>
            <person name="Zhao Z."/>
        </authorList>
    </citation>
    <scope>NUCLEOTIDE SEQUENCE [LARGE SCALE GENOMIC DNA]</scope>
    <source>
        <strain evidence="6">SQ345</strain>
    </source>
</reference>
<dbReference type="PANTHER" id="PTHR42681">
    <property type="entry name" value="MALONYL-COA-ACYL CARRIER PROTEIN TRANSACYLASE, MITOCHONDRIAL"/>
    <property type="match status" value="1"/>
</dbReference>
<keyword evidence="6" id="KW-1185">Reference proteome</keyword>
<sequence>MSTDNINKQKKTAVVICPGRGTYNKEELGYLKRLHADKPELIKIIDDYRTQQGQQGISELDAMTKYSMRKHTAGENASALIYACAMADYQSINQDEYDIVAVTGNSMGWYIAMAVAGALKPKAAIELINTMGSMMTEGVIGGQLIYPISDENWREDSSVVQQIQLWLDEVNQSVEDEVHISIHLGGYLVFGGNKSGLAALEAKLPVVQDRYPMNLFNHAAFHTPLLKGTSAKAKSLLSNDLISKPDIPLIDGLGQIWQPYSADTDKLYDYTLDTQVVAPYNFSKAIEVAVKEFAPDKLIILGPGSTLGGAVAQSLIKQQWLELTCKADFISLQKTEPFILAMGLADQRKQVVIPS</sequence>
<dbReference type="EC" id="2.3.1.39" evidence="1"/>
<evidence type="ECO:0000313" key="5">
    <source>
        <dbReference type="EMBL" id="WNC67753.1"/>
    </source>
</evidence>
<organism evidence="5 6">
    <name type="scientific">Thalassotalea nanhaiensis</name>
    <dbReference type="NCBI Taxonomy" id="3065648"/>
    <lineage>
        <taxon>Bacteria</taxon>
        <taxon>Pseudomonadati</taxon>
        <taxon>Pseudomonadota</taxon>
        <taxon>Gammaproteobacteria</taxon>
        <taxon>Alteromonadales</taxon>
        <taxon>Colwelliaceae</taxon>
        <taxon>Thalassotalea</taxon>
    </lineage>
</organism>
<comment type="catalytic activity">
    <reaction evidence="4">
        <text>holo-[ACP] + malonyl-CoA = malonyl-[ACP] + CoA</text>
        <dbReference type="Rhea" id="RHEA:41792"/>
        <dbReference type="Rhea" id="RHEA-COMP:9623"/>
        <dbReference type="Rhea" id="RHEA-COMP:9685"/>
        <dbReference type="ChEBI" id="CHEBI:57287"/>
        <dbReference type="ChEBI" id="CHEBI:57384"/>
        <dbReference type="ChEBI" id="CHEBI:64479"/>
        <dbReference type="ChEBI" id="CHEBI:78449"/>
        <dbReference type="EC" id="2.3.1.39"/>
    </reaction>
</comment>
<proteinExistence type="predicted"/>
<dbReference type="SUPFAM" id="SSF52151">
    <property type="entry name" value="FabD/lysophospholipase-like"/>
    <property type="match status" value="1"/>
</dbReference>
<dbReference type="Proteomes" id="UP001248581">
    <property type="component" value="Chromosome"/>
</dbReference>
<dbReference type="Gene3D" id="3.30.70.250">
    <property type="entry name" value="Malonyl-CoA ACP transacylase, ACP-binding"/>
    <property type="match status" value="1"/>
</dbReference>
<evidence type="ECO:0000256" key="4">
    <source>
        <dbReference type="ARBA" id="ARBA00048462"/>
    </source>
</evidence>
<keyword evidence="2" id="KW-0808">Transferase</keyword>